<evidence type="ECO:0000259" key="2">
    <source>
        <dbReference type="Pfam" id="PF22893"/>
    </source>
</evidence>
<proteinExistence type="predicted"/>
<sequence>MPLVRRQNIVYHQGGESSRSTSYHSEEESTQHDAEYSVADDEEEWYDEDEDEDDEDGLHPSDSASASNEFPPSRPRAAARTPRRHRVTRPPVQDYPPVPSHAPIPPPSVDPTEDFGHYGHGYHHAPRGGYYGGRGQHPGYQQQQGPYMGGYPGGNQMVPYGGYGPNPFTPMSNSSSGASYFGGEPRHMYDMMPYQQPAYFPGPQYNLPAHLQQFHLAPPPPPATEAPAQPPTPAAKEPPPDLEKIKLEAQVAAFKAQEEKAKAAEEQREREAQIRKEAEDAFQRRMEDMRKAQEEAQKEIARARAEAEQKARERIEAERKAEEERQKAHAEAMKRAEENARIKFENELKAAEAQRKKEAEDRARAEEAAKARVEAAIKAEAAAKAAAEQKVAEEAERLKLAQEEAKRKAEIETLKRIDEENEKAKKAAEAAAAAKAEQEALKKRIEEEAKASFQADLKKNEKAPIRFKDAVGRKFSFPFHLCATWQGMEELIKQAFQQVDVLGPHVQQGRYDLTGPNGEIILPTVWDKVVQPDWNITMTMWPMEQRPQVPKIPGIIPGMARRHGPGPIPVPPMVPPSQRRPGMPAGAGVVPPPGWPTGRRGPIPAGVDVVDVAPGPGASRSSKHHKSKRDPLLGFLAGKPTKKKK</sequence>
<feature type="compositionally biased region" description="Low complexity" evidence="1">
    <location>
        <begin position="596"/>
        <end position="620"/>
    </location>
</feature>
<dbReference type="Pfam" id="PF22893">
    <property type="entry name" value="ULD_2"/>
    <property type="match status" value="1"/>
</dbReference>
<feature type="domain" description="Ubiquitin-like" evidence="2">
    <location>
        <begin position="461"/>
        <end position="543"/>
    </location>
</feature>
<dbReference type="PANTHER" id="PTHR38758">
    <property type="entry name" value="PUTATIVE-RELATED"/>
    <property type="match status" value="1"/>
</dbReference>
<evidence type="ECO:0000313" key="4">
    <source>
        <dbReference type="Proteomes" id="UP000078397"/>
    </source>
</evidence>
<dbReference type="EMBL" id="LSBJ02000006">
    <property type="protein sequence ID" value="OAQ63525.2"/>
    <property type="molecule type" value="Genomic_DNA"/>
</dbReference>
<evidence type="ECO:0000313" key="3">
    <source>
        <dbReference type="EMBL" id="OAQ63525.2"/>
    </source>
</evidence>
<dbReference type="Proteomes" id="UP000078397">
    <property type="component" value="Unassembled WGS sequence"/>
</dbReference>
<protein>
    <submittedName>
        <fullName evidence="3">Kinetoplast-associated protein KAP</fullName>
    </submittedName>
</protein>
<evidence type="ECO:0000256" key="1">
    <source>
        <dbReference type="SAM" id="MobiDB-lite"/>
    </source>
</evidence>
<gene>
    <name evidence="3" type="ORF">VFPPC_09806</name>
</gene>
<keyword evidence="4" id="KW-1185">Reference proteome</keyword>
<organism evidence="3 4">
    <name type="scientific">Pochonia chlamydosporia 170</name>
    <dbReference type="NCBI Taxonomy" id="1380566"/>
    <lineage>
        <taxon>Eukaryota</taxon>
        <taxon>Fungi</taxon>
        <taxon>Dikarya</taxon>
        <taxon>Ascomycota</taxon>
        <taxon>Pezizomycotina</taxon>
        <taxon>Sordariomycetes</taxon>
        <taxon>Hypocreomycetidae</taxon>
        <taxon>Hypocreales</taxon>
        <taxon>Clavicipitaceae</taxon>
        <taxon>Pochonia</taxon>
    </lineage>
</organism>
<dbReference type="RefSeq" id="XP_022284229.1">
    <property type="nucleotide sequence ID" value="XM_022428678.1"/>
</dbReference>
<feature type="region of interest" description="Disordered" evidence="1">
    <location>
        <begin position="1"/>
        <end position="115"/>
    </location>
</feature>
<feature type="region of interest" description="Disordered" evidence="1">
    <location>
        <begin position="591"/>
        <end position="645"/>
    </location>
</feature>
<feature type="compositionally biased region" description="Pro residues" evidence="1">
    <location>
        <begin position="217"/>
        <end position="237"/>
    </location>
</feature>
<name>A0A179FD75_METCM</name>
<feature type="compositionally biased region" description="Acidic residues" evidence="1">
    <location>
        <begin position="38"/>
        <end position="56"/>
    </location>
</feature>
<dbReference type="InterPro" id="IPR054464">
    <property type="entry name" value="ULD_fung"/>
</dbReference>
<feature type="region of interest" description="Disordered" evidence="1">
    <location>
        <begin position="256"/>
        <end position="339"/>
    </location>
</feature>
<feature type="region of interest" description="Disordered" evidence="1">
    <location>
        <begin position="215"/>
        <end position="240"/>
    </location>
</feature>
<dbReference type="CDD" id="cd06503">
    <property type="entry name" value="ATP-synt_Fo_b"/>
    <property type="match status" value="1"/>
</dbReference>
<dbReference type="AlphaFoldDB" id="A0A179FD75"/>
<feature type="compositionally biased region" description="Basic and acidic residues" evidence="1">
    <location>
        <begin position="24"/>
        <end position="35"/>
    </location>
</feature>
<dbReference type="GeneID" id="28852273"/>
<reference evidence="3 4" key="1">
    <citation type="journal article" date="2016" name="PLoS Pathog.">
        <title>Biosynthesis of antibiotic leucinostatins in bio-control fungus Purpureocillium lilacinum and their inhibition on phytophthora revealed by genome mining.</title>
        <authorList>
            <person name="Wang G."/>
            <person name="Liu Z."/>
            <person name="Lin R."/>
            <person name="Li E."/>
            <person name="Mao Z."/>
            <person name="Ling J."/>
            <person name="Yang Y."/>
            <person name="Yin W.B."/>
            <person name="Xie B."/>
        </authorList>
    </citation>
    <scope>NUCLEOTIDE SEQUENCE [LARGE SCALE GENOMIC DNA]</scope>
    <source>
        <strain evidence="3">170</strain>
    </source>
</reference>
<dbReference type="OrthoDB" id="3045089at2759"/>
<dbReference type="KEGG" id="pchm:VFPPC_09806"/>
<comment type="caution">
    <text evidence="3">The sequence shown here is derived from an EMBL/GenBank/DDBJ whole genome shotgun (WGS) entry which is preliminary data.</text>
</comment>
<dbReference type="STRING" id="1380566.A0A179FD75"/>
<accession>A0A179FD75</accession>
<dbReference type="PANTHER" id="PTHR38758:SF1">
    <property type="entry name" value="PROTEIN, PUTATIVE-RELATED"/>
    <property type="match status" value="1"/>
</dbReference>
<feature type="compositionally biased region" description="Pro residues" evidence="1">
    <location>
        <begin position="93"/>
        <end position="109"/>
    </location>
</feature>